<dbReference type="PANTHER" id="PTHR10811">
    <property type="entry name" value="FRINGE-RELATED"/>
    <property type="match status" value="1"/>
</dbReference>
<evidence type="ECO:0000256" key="10">
    <source>
        <dbReference type="SAM" id="SignalP"/>
    </source>
</evidence>
<evidence type="ECO:0000313" key="13">
    <source>
        <dbReference type="Proteomes" id="UP000092444"/>
    </source>
</evidence>
<sequence>MNIIKNLFILMSMFASFAAGPSEVLFLIQSEESKYYHQIGPNLREDLIKESFILPPEYRINVHMINTLFSNNNTNNNYNPGEWAILNVIHQLVMQQKYHQLINDNTRWIAFCAHNTHIKLNKLMTELSKENHKQIQYFGYTLHDQEPTIVHHFAFFENPDWFPYPMLQAGVIFSKALFERIANILPYHYQHRHLCNSNSNQQHSTHSEFSIDAAHELARFIYDNVQIIEETATKHTLTKVLKNDNLSLPVNTKQASAAASSDTSKIIENVVEKRYLMKMRKIIMKKAAYICPKAKWSGSLDNNKCAMHAQPSYTMQCIPIKREEVYFAVKTCSKYYNDRLLVIQNTWAQYAKHIKYFSDVADVKVPTIDTGVPNADTGHCTKTLAILQLALKDIEQINRQKQQYWPANQANIIRWLFLTDDDTLLSFLLFFLPLIMHSVSGVCQILGCFNSSHEIYLGERYGYRLHALDGFNYITGGGGIAFSLPTLRLIINHCKCPSPSAPDDMILGSCLHSLQLRTVHSMRFHQARPHDYAPELLQLEAPISFHKFWQLDPLQVYQKWFLTADQNMLTEEIAFKLEKGATTFSLKSRRILSETKTLTLNHMKVPVVAVATLHHNNKRHIDL</sequence>
<organism evidence="12 13">
    <name type="scientific">Glossina morsitans morsitans</name>
    <name type="common">Savannah tsetse fly</name>
    <dbReference type="NCBI Taxonomy" id="37546"/>
    <lineage>
        <taxon>Eukaryota</taxon>
        <taxon>Metazoa</taxon>
        <taxon>Ecdysozoa</taxon>
        <taxon>Arthropoda</taxon>
        <taxon>Hexapoda</taxon>
        <taxon>Insecta</taxon>
        <taxon>Pterygota</taxon>
        <taxon>Neoptera</taxon>
        <taxon>Endopterygota</taxon>
        <taxon>Diptera</taxon>
        <taxon>Brachycera</taxon>
        <taxon>Muscomorpha</taxon>
        <taxon>Hippoboscoidea</taxon>
        <taxon>Glossinidae</taxon>
        <taxon>Glossina</taxon>
    </lineage>
</organism>
<evidence type="ECO:0000256" key="4">
    <source>
        <dbReference type="ARBA" id="ARBA00022679"/>
    </source>
</evidence>
<comment type="similarity">
    <text evidence="2">Belongs to the glycosyltransferase 31 family.</text>
</comment>
<feature type="domain" description="Fringe-like glycosyltransferase" evidence="11">
    <location>
        <begin position="320"/>
        <end position="555"/>
    </location>
</feature>
<evidence type="ECO:0000256" key="8">
    <source>
        <dbReference type="ARBA" id="ARBA00023136"/>
    </source>
</evidence>
<dbReference type="Gene3D" id="3.90.550.50">
    <property type="match status" value="2"/>
</dbReference>
<keyword evidence="3" id="KW-0328">Glycosyltransferase</keyword>
<dbReference type="GO" id="GO:0012505">
    <property type="term" value="C:endomembrane system"/>
    <property type="evidence" value="ECO:0007669"/>
    <property type="project" value="UniProtKB-SubCell"/>
</dbReference>
<keyword evidence="5" id="KW-0812">Transmembrane</keyword>
<dbReference type="STRING" id="37546.A0A1B0FDU4"/>
<keyword evidence="7" id="KW-1133">Transmembrane helix</keyword>
<dbReference type="PhylomeDB" id="A0A1B0FDU4"/>
<evidence type="ECO:0000313" key="12">
    <source>
        <dbReference type="EnsemblMetazoa" id="GMOY001764-PA"/>
    </source>
</evidence>
<keyword evidence="8" id="KW-0472">Membrane</keyword>
<evidence type="ECO:0000256" key="2">
    <source>
        <dbReference type="ARBA" id="ARBA00008661"/>
    </source>
</evidence>
<accession>A0A1B0FDU4</accession>
<evidence type="ECO:0000256" key="9">
    <source>
        <dbReference type="ARBA" id="ARBA00037847"/>
    </source>
</evidence>
<protein>
    <recommendedName>
        <fullName evidence="11">Fringe-like glycosyltransferase domain-containing protein</fullName>
    </recommendedName>
</protein>
<evidence type="ECO:0000256" key="1">
    <source>
        <dbReference type="ARBA" id="ARBA00004606"/>
    </source>
</evidence>
<comment type="subcellular location">
    <subcellularLocation>
        <location evidence="9">Endomembrane system</location>
        <topology evidence="9">Single-pass membrane protein</topology>
    </subcellularLocation>
    <subcellularLocation>
        <location evidence="1">Membrane</location>
        <topology evidence="1">Single-pass type II membrane protein</topology>
    </subcellularLocation>
</comment>
<dbReference type="InterPro" id="IPR003378">
    <property type="entry name" value="Fringe-like_glycosylTrfase"/>
</dbReference>
<evidence type="ECO:0000259" key="11">
    <source>
        <dbReference type="Pfam" id="PF02434"/>
    </source>
</evidence>
<dbReference type="AlphaFoldDB" id="A0A1B0FDU4"/>
<evidence type="ECO:0000256" key="5">
    <source>
        <dbReference type="ARBA" id="ARBA00022692"/>
    </source>
</evidence>
<keyword evidence="4" id="KW-0808">Transferase</keyword>
<dbReference type="Proteomes" id="UP000092444">
    <property type="component" value="Unassembled WGS sequence"/>
</dbReference>
<dbReference type="GO" id="GO:0016020">
    <property type="term" value="C:membrane"/>
    <property type="evidence" value="ECO:0007669"/>
    <property type="project" value="UniProtKB-SubCell"/>
</dbReference>
<keyword evidence="6" id="KW-0735">Signal-anchor</keyword>
<evidence type="ECO:0000256" key="7">
    <source>
        <dbReference type="ARBA" id="ARBA00022989"/>
    </source>
</evidence>
<keyword evidence="10" id="KW-0732">Signal</keyword>
<dbReference type="VEuPathDB" id="VectorBase:GMOY001764"/>
<feature type="chain" id="PRO_5008407355" description="Fringe-like glycosyltransferase domain-containing protein" evidence="10">
    <location>
        <begin position="20"/>
        <end position="623"/>
    </location>
</feature>
<name>A0A1B0FDU4_GLOMM</name>
<reference evidence="12" key="1">
    <citation type="submission" date="2020-05" db="UniProtKB">
        <authorList>
            <consortium name="EnsemblMetazoa"/>
        </authorList>
    </citation>
    <scope>IDENTIFICATION</scope>
    <source>
        <strain evidence="12">Yale</strain>
    </source>
</reference>
<dbReference type="EMBL" id="CCAG010004197">
    <property type="status" value="NOT_ANNOTATED_CDS"/>
    <property type="molecule type" value="Genomic_DNA"/>
</dbReference>
<dbReference type="Pfam" id="PF02434">
    <property type="entry name" value="Fringe"/>
    <property type="match status" value="1"/>
</dbReference>
<dbReference type="EnsemblMetazoa" id="GMOY001764-RA">
    <property type="protein sequence ID" value="GMOY001764-PA"/>
    <property type="gene ID" value="GMOY001764"/>
</dbReference>
<dbReference type="GO" id="GO:0016757">
    <property type="term" value="F:glycosyltransferase activity"/>
    <property type="evidence" value="ECO:0007669"/>
    <property type="project" value="UniProtKB-KW"/>
</dbReference>
<proteinExistence type="inferred from homology"/>
<keyword evidence="13" id="KW-1185">Reference proteome</keyword>
<evidence type="ECO:0000256" key="3">
    <source>
        <dbReference type="ARBA" id="ARBA00022676"/>
    </source>
</evidence>
<feature type="signal peptide" evidence="10">
    <location>
        <begin position="1"/>
        <end position="19"/>
    </location>
</feature>
<evidence type="ECO:0000256" key="6">
    <source>
        <dbReference type="ARBA" id="ARBA00022968"/>
    </source>
</evidence>